<evidence type="ECO:0000313" key="3">
    <source>
        <dbReference type="Proteomes" id="UP000199071"/>
    </source>
</evidence>
<dbReference type="InterPro" id="IPR001173">
    <property type="entry name" value="Glyco_trans_2-like"/>
</dbReference>
<dbReference type="CDD" id="cd00761">
    <property type="entry name" value="Glyco_tranf_GTA_type"/>
    <property type="match status" value="1"/>
</dbReference>
<gene>
    <name evidence="2" type="ORF">SAMN02982931_01309</name>
</gene>
<dbReference type="STRING" id="665467.SAMN02982931_01309"/>
<dbReference type="SUPFAM" id="SSF53448">
    <property type="entry name" value="Nucleotide-diphospho-sugar transferases"/>
    <property type="match status" value="1"/>
</dbReference>
<dbReference type="GO" id="GO:0016758">
    <property type="term" value="F:hexosyltransferase activity"/>
    <property type="evidence" value="ECO:0007669"/>
    <property type="project" value="UniProtKB-ARBA"/>
</dbReference>
<organism evidence="2 3">
    <name type="scientific">Bauldia litoralis</name>
    <dbReference type="NCBI Taxonomy" id="665467"/>
    <lineage>
        <taxon>Bacteria</taxon>
        <taxon>Pseudomonadati</taxon>
        <taxon>Pseudomonadota</taxon>
        <taxon>Alphaproteobacteria</taxon>
        <taxon>Hyphomicrobiales</taxon>
        <taxon>Kaistiaceae</taxon>
        <taxon>Bauldia</taxon>
    </lineage>
</organism>
<dbReference type="PANTHER" id="PTHR22916:SF3">
    <property type="entry name" value="UDP-GLCNAC:BETAGAL BETA-1,3-N-ACETYLGLUCOSAMINYLTRANSFERASE-LIKE PROTEIN 1"/>
    <property type="match status" value="1"/>
</dbReference>
<dbReference type="InterPro" id="IPR029044">
    <property type="entry name" value="Nucleotide-diphossugar_trans"/>
</dbReference>
<dbReference type="PANTHER" id="PTHR22916">
    <property type="entry name" value="GLYCOSYLTRANSFERASE"/>
    <property type="match status" value="1"/>
</dbReference>
<sequence length="320" mass="36114">MGGCISVIVPIFNVETYLGDCLRSLQIQSDADYEIILIDDGSTDGSPELAEAFRSNSDRCTLWRSSSNRGLGASRNKGVQLARGDFVCFVDADDVVSPDFLACLRDRQKITGASIVSGLIRRMTESGEVLGTRMIGDAPDVDPPLTVHERVLGLVNPSVACARLYRIGLLRDDACLFRDRIPHEDLFFTYKVLRNRDTADADEAVYFWRHREDSLSARITRAHVDVWLELKRDTDAFLTANQGSPREFALAARRSLMFVNGVLRKADEQQRLDVLEYLEGLSQEFGSLMMQDYDFVRHSEIKAIYLPKRLEKYLNDLGFS</sequence>
<evidence type="ECO:0000259" key="1">
    <source>
        <dbReference type="Pfam" id="PF00535"/>
    </source>
</evidence>
<feature type="domain" description="Glycosyltransferase 2-like" evidence="1">
    <location>
        <begin position="6"/>
        <end position="122"/>
    </location>
</feature>
<evidence type="ECO:0000313" key="2">
    <source>
        <dbReference type="EMBL" id="SDB16485.1"/>
    </source>
</evidence>
<protein>
    <submittedName>
        <fullName evidence="2">Glycosyltransferase involved in cell wall bisynthesis</fullName>
    </submittedName>
</protein>
<dbReference type="Proteomes" id="UP000199071">
    <property type="component" value="Unassembled WGS sequence"/>
</dbReference>
<accession>A0A1G6B759</accession>
<dbReference type="EMBL" id="FMXQ01000002">
    <property type="protein sequence ID" value="SDB16485.1"/>
    <property type="molecule type" value="Genomic_DNA"/>
</dbReference>
<reference evidence="2 3" key="1">
    <citation type="submission" date="2016-10" db="EMBL/GenBank/DDBJ databases">
        <authorList>
            <person name="de Groot N.N."/>
        </authorList>
    </citation>
    <scope>NUCLEOTIDE SEQUENCE [LARGE SCALE GENOMIC DNA]</scope>
    <source>
        <strain evidence="2 3">ATCC 35022</strain>
    </source>
</reference>
<dbReference type="Pfam" id="PF00535">
    <property type="entry name" value="Glycos_transf_2"/>
    <property type="match status" value="1"/>
</dbReference>
<proteinExistence type="predicted"/>
<name>A0A1G6B759_9HYPH</name>
<keyword evidence="3" id="KW-1185">Reference proteome</keyword>
<dbReference type="Gene3D" id="3.90.550.10">
    <property type="entry name" value="Spore Coat Polysaccharide Biosynthesis Protein SpsA, Chain A"/>
    <property type="match status" value="1"/>
</dbReference>
<keyword evidence="2" id="KW-0808">Transferase</keyword>
<dbReference type="OrthoDB" id="9806521at2"/>
<dbReference type="AlphaFoldDB" id="A0A1G6B759"/>